<organism evidence="2 3">
    <name type="scientific">Comamonas testosteroni TK102</name>
    <dbReference type="NCBI Taxonomy" id="1392005"/>
    <lineage>
        <taxon>Bacteria</taxon>
        <taxon>Pseudomonadati</taxon>
        <taxon>Pseudomonadota</taxon>
        <taxon>Betaproteobacteria</taxon>
        <taxon>Burkholderiales</taxon>
        <taxon>Comamonadaceae</taxon>
        <taxon>Comamonas</taxon>
    </lineage>
</organism>
<dbReference type="EMBL" id="CP006704">
    <property type="protein sequence ID" value="AIJ46144.1"/>
    <property type="molecule type" value="Genomic_DNA"/>
</dbReference>
<protein>
    <submittedName>
        <fullName evidence="2">Uncharacterized protein</fullName>
    </submittedName>
</protein>
<proteinExistence type="predicted"/>
<sequence length="39" mass="4120">MPGTVASTAQRKRSKIEDGHQAASVQARAVIDGENAVIR</sequence>
<dbReference type="AlphaFoldDB" id="A0A076PHA4"/>
<accession>A0A076PHA4</accession>
<dbReference type="KEGG" id="ctes:O987_10100"/>
<gene>
    <name evidence="2" type="ORF">O987_10100</name>
</gene>
<dbReference type="Proteomes" id="UP000028782">
    <property type="component" value="Chromosome"/>
</dbReference>
<name>A0A076PHA4_COMTE</name>
<evidence type="ECO:0000313" key="2">
    <source>
        <dbReference type="EMBL" id="AIJ46144.1"/>
    </source>
</evidence>
<reference evidence="2 3" key="1">
    <citation type="journal article" date="2014" name="Genome Announc.">
        <title>Complete Genome Sequence of Polychlorinated Biphenyl Degrader Comamonas testosteroni TK102 (NBRC 109938).</title>
        <authorList>
            <person name="Fukuda K."/>
            <person name="Hosoyama A."/>
            <person name="Tsuchikane K."/>
            <person name="Ohji S."/>
            <person name="Yamazoe A."/>
            <person name="Fujita N."/>
            <person name="Shintani M."/>
            <person name="Kimbara K."/>
        </authorList>
    </citation>
    <scope>NUCLEOTIDE SEQUENCE [LARGE SCALE GENOMIC DNA]</scope>
    <source>
        <strain evidence="2">TK102</strain>
    </source>
</reference>
<dbReference type="HOGENOM" id="CLU_3308014_0_0_4"/>
<feature type="region of interest" description="Disordered" evidence="1">
    <location>
        <begin position="1"/>
        <end position="24"/>
    </location>
</feature>
<evidence type="ECO:0000313" key="3">
    <source>
        <dbReference type="Proteomes" id="UP000028782"/>
    </source>
</evidence>
<evidence type="ECO:0000256" key="1">
    <source>
        <dbReference type="SAM" id="MobiDB-lite"/>
    </source>
</evidence>